<protein>
    <submittedName>
        <fullName evidence="2">Uncharacterized protein</fullName>
    </submittedName>
</protein>
<evidence type="ECO:0000313" key="2">
    <source>
        <dbReference type="EMBL" id="KKL55370.1"/>
    </source>
</evidence>
<proteinExistence type="predicted"/>
<organism evidence="2">
    <name type="scientific">marine sediment metagenome</name>
    <dbReference type="NCBI Taxonomy" id="412755"/>
    <lineage>
        <taxon>unclassified sequences</taxon>
        <taxon>metagenomes</taxon>
        <taxon>ecological metagenomes</taxon>
    </lineage>
</organism>
<gene>
    <name evidence="2" type="ORF">LCGC14_2256090</name>
</gene>
<feature type="region of interest" description="Disordered" evidence="1">
    <location>
        <begin position="67"/>
        <end position="88"/>
    </location>
</feature>
<reference evidence="2" key="1">
    <citation type="journal article" date="2015" name="Nature">
        <title>Complex archaea that bridge the gap between prokaryotes and eukaryotes.</title>
        <authorList>
            <person name="Spang A."/>
            <person name="Saw J.H."/>
            <person name="Jorgensen S.L."/>
            <person name="Zaremba-Niedzwiedzka K."/>
            <person name="Martijn J."/>
            <person name="Lind A.E."/>
            <person name="van Eijk R."/>
            <person name="Schleper C."/>
            <person name="Guy L."/>
            <person name="Ettema T.J."/>
        </authorList>
    </citation>
    <scope>NUCLEOTIDE SEQUENCE</scope>
</reference>
<evidence type="ECO:0000256" key="1">
    <source>
        <dbReference type="SAM" id="MobiDB-lite"/>
    </source>
</evidence>
<dbReference type="EMBL" id="LAZR01030864">
    <property type="protein sequence ID" value="KKL55370.1"/>
    <property type="molecule type" value="Genomic_DNA"/>
</dbReference>
<accession>A0A0F9FDM4</accession>
<name>A0A0F9FDM4_9ZZZZ</name>
<comment type="caution">
    <text evidence="2">The sequence shown here is derived from an EMBL/GenBank/DDBJ whole genome shotgun (WGS) entry which is preliminary data.</text>
</comment>
<sequence>MVATPITVYDREECAGHIVTIFQLVNSTGATKAETITLNAGYPSIDLSKAHPILCVFWYNIEGSDSSATEEESNANDEVARGTAPTASGDFDIEGYMSLKLYLTGNVNGLVMISYWAAGSKQV</sequence>
<dbReference type="AlphaFoldDB" id="A0A0F9FDM4"/>